<dbReference type="Gene3D" id="1.20.5.50">
    <property type="match status" value="1"/>
</dbReference>
<keyword evidence="13" id="KW-1185">Reference proteome</keyword>
<dbReference type="InterPro" id="IPR007838">
    <property type="entry name" value="Cell_div_ZapA-like"/>
</dbReference>
<gene>
    <name evidence="12" type="ORF">THII_1828</name>
</gene>
<reference evidence="12 13" key="1">
    <citation type="journal article" date="2014" name="ISME J.">
        <title>Ecophysiology of Thioploca ingrica as revealed by the complete genome sequence supplemented with proteomic evidence.</title>
        <authorList>
            <person name="Kojima H."/>
            <person name="Ogura Y."/>
            <person name="Yamamoto N."/>
            <person name="Togashi T."/>
            <person name="Mori H."/>
            <person name="Watanabe T."/>
            <person name="Nemoto F."/>
            <person name="Kurokawa K."/>
            <person name="Hayashi T."/>
            <person name="Fukui M."/>
        </authorList>
    </citation>
    <scope>NUCLEOTIDE SEQUENCE [LARGE SCALE GENOMIC DNA]</scope>
</reference>
<dbReference type="InterPro" id="IPR042233">
    <property type="entry name" value="Cell_div_ZapA_N"/>
</dbReference>
<name>A0A090ALT8_9GAMM</name>
<keyword evidence="8" id="KW-0131">Cell cycle</keyword>
<evidence type="ECO:0000256" key="9">
    <source>
        <dbReference type="ARBA" id="ARBA00024910"/>
    </source>
</evidence>
<dbReference type="GO" id="GO:0043093">
    <property type="term" value="P:FtsZ-dependent cytokinesis"/>
    <property type="evidence" value="ECO:0007669"/>
    <property type="project" value="TreeGrafter"/>
</dbReference>
<evidence type="ECO:0000256" key="1">
    <source>
        <dbReference type="ARBA" id="ARBA00004496"/>
    </source>
</evidence>
<dbReference type="SUPFAM" id="SSF102829">
    <property type="entry name" value="Cell division protein ZapA-like"/>
    <property type="match status" value="1"/>
</dbReference>
<dbReference type="AlphaFoldDB" id="A0A090ALT8"/>
<dbReference type="GO" id="GO:0000921">
    <property type="term" value="P:septin ring assembly"/>
    <property type="evidence" value="ECO:0007669"/>
    <property type="project" value="TreeGrafter"/>
</dbReference>
<evidence type="ECO:0000256" key="6">
    <source>
        <dbReference type="ARBA" id="ARBA00023054"/>
    </source>
</evidence>
<dbReference type="GO" id="GO:0005829">
    <property type="term" value="C:cytosol"/>
    <property type="evidence" value="ECO:0007669"/>
    <property type="project" value="TreeGrafter"/>
</dbReference>
<dbReference type="KEGG" id="tig:THII_1828"/>
<keyword evidence="5 12" id="KW-0132">Cell division</keyword>
<comment type="subcellular location">
    <subcellularLocation>
        <location evidence="1">Cytoplasm</location>
    </subcellularLocation>
</comment>
<evidence type="ECO:0000256" key="4">
    <source>
        <dbReference type="ARBA" id="ARBA00022490"/>
    </source>
</evidence>
<comment type="function">
    <text evidence="9">Activator of cell division through the inhibition of FtsZ GTPase activity, therefore promoting FtsZ assembly into bundles of protofilaments necessary for the formation of the division Z ring. It is recruited early at mid-cell but it is not essential for cell division.</text>
</comment>
<dbReference type="HOGENOM" id="CLU_116623_2_0_6"/>
<comment type="similarity">
    <text evidence="2">Belongs to the ZapA family. Type 1 subfamily.</text>
</comment>
<protein>
    <recommendedName>
        <fullName evidence="3">Cell division protein ZapA</fullName>
    </recommendedName>
    <alternativeName>
        <fullName evidence="11">Z ring-associated protein ZapA</fullName>
    </alternativeName>
</protein>
<dbReference type="EMBL" id="AP014633">
    <property type="protein sequence ID" value="BAP56125.1"/>
    <property type="molecule type" value="Genomic_DNA"/>
</dbReference>
<dbReference type="Gene3D" id="3.30.160.880">
    <property type="entry name" value="Cell division protein ZapA protomer, N-terminal domain"/>
    <property type="match status" value="1"/>
</dbReference>
<proteinExistence type="inferred from homology"/>
<evidence type="ECO:0000313" key="13">
    <source>
        <dbReference type="Proteomes" id="UP000031623"/>
    </source>
</evidence>
<dbReference type="PANTHER" id="PTHR34981:SF1">
    <property type="entry name" value="CELL DIVISION PROTEIN ZAPA"/>
    <property type="match status" value="1"/>
</dbReference>
<evidence type="ECO:0000313" key="12">
    <source>
        <dbReference type="EMBL" id="BAP56125.1"/>
    </source>
</evidence>
<sequence>MTTSKTIPVNLRVLDKDYVVACPEEERDTLMASAQYLNKKVQEVREGGKVVSTERMVVISALNIIHEYLQYKQQRENHIGIAQTEITRLENKIELALSAIKL</sequence>
<keyword evidence="4" id="KW-0963">Cytoplasm</keyword>
<organism evidence="12 13">
    <name type="scientific">Thioploca ingrica</name>
    <dbReference type="NCBI Taxonomy" id="40754"/>
    <lineage>
        <taxon>Bacteria</taxon>
        <taxon>Pseudomonadati</taxon>
        <taxon>Pseudomonadota</taxon>
        <taxon>Gammaproteobacteria</taxon>
        <taxon>Thiotrichales</taxon>
        <taxon>Thiotrichaceae</taxon>
        <taxon>Thioploca</taxon>
    </lineage>
</organism>
<evidence type="ECO:0000256" key="11">
    <source>
        <dbReference type="ARBA" id="ARBA00033158"/>
    </source>
</evidence>
<dbReference type="GO" id="GO:0030428">
    <property type="term" value="C:cell septum"/>
    <property type="evidence" value="ECO:0007669"/>
    <property type="project" value="TreeGrafter"/>
</dbReference>
<dbReference type="STRING" id="40754.THII_1828"/>
<dbReference type="Pfam" id="PF05164">
    <property type="entry name" value="ZapA"/>
    <property type="match status" value="1"/>
</dbReference>
<dbReference type="Proteomes" id="UP000031623">
    <property type="component" value="Chromosome"/>
</dbReference>
<evidence type="ECO:0000256" key="10">
    <source>
        <dbReference type="ARBA" id="ARBA00026068"/>
    </source>
</evidence>
<dbReference type="InterPro" id="IPR036192">
    <property type="entry name" value="Cell_div_ZapA-like_sf"/>
</dbReference>
<evidence type="ECO:0000256" key="2">
    <source>
        <dbReference type="ARBA" id="ARBA00010074"/>
    </source>
</evidence>
<dbReference type="PANTHER" id="PTHR34981">
    <property type="entry name" value="CELL DIVISION PROTEIN ZAPA"/>
    <property type="match status" value="1"/>
</dbReference>
<dbReference type="GO" id="GO:0032153">
    <property type="term" value="C:cell division site"/>
    <property type="evidence" value="ECO:0007669"/>
    <property type="project" value="TreeGrafter"/>
</dbReference>
<dbReference type="GO" id="GO:0000917">
    <property type="term" value="P:division septum assembly"/>
    <property type="evidence" value="ECO:0007669"/>
    <property type="project" value="UniProtKB-KW"/>
</dbReference>
<evidence type="ECO:0000256" key="7">
    <source>
        <dbReference type="ARBA" id="ARBA00023210"/>
    </source>
</evidence>
<evidence type="ECO:0000256" key="5">
    <source>
        <dbReference type="ARBA" id="ARBA00022618"/>
    </source>
</evidence>
<evidence type="ECO:0000256" key="3">
    <source>
        <dbReference type="ARBA" id="ARBA00015195"/>
    </source>
</evidence>
<keyword evidence="7" id="KW-0717">Septation</keyword>
<keyword evidence="6" id="KW-0175">Coiled coil</keyword>
<accession>A0A090ALT8</accession>
<evidence type="ECO:0000256" key="8">
    <source>
        <dbReference type="ARBA" id="ARBA00023306"/>
    </source>
</evidence>
<dbReference type="OrthoDB" id="5772359at2"/>
<comment type="subunit">
    <text evidence="10">Homodimer. Interacts with FtsZ.</text>
</comment>